<dbReference type="Proteomes" id="UP001371456">
    <property type="component" value="Unassembled WGS sequence"/>
</dbReference>
<keyword evidence="2" id="KW-1185">Reference proteome</keyword>
<comment type="caution">
    <text evidence="1">The sequence shown here is derived from an EMBL/GenBank/DDBJ whole genome shotgun (WGS) entry which is preliminary data.</text>
</comment>
<accession>A0AAN8TJE9</accession>
<organism evidence="1 2">
    <name type="scientific">Solanum bulbocastanum</name>
    <name type="common">Wild potato</name>
    <dbReference type="NCBI Taxonomy" id="147425"/>
    <lineage>
        <taxon>Eukaryota</taxon>
        <taxon>Viridiplantae</taxon>
        <taxon>Streptophyta</taxon>
        <taxon>Embryophyta</taxon>
        <taxon>Tracheophyta</taxon>
        <taxon>Spermatophyta</taxon>
        <taxon>Magnoliopsida</taxon>
        <taxon>eudicotyledons</taxon>
        <taxon>Gunneridae</taxon>
        <taxon>Pentapetalae</taxon>
        <taxon>asterids</taxon>
        <taxon>lamiids</taxon>
        <taxon>Solanales</taxon>
        <taxon>Solanaceae</taxon>
        <taxon>Solanoideae</taxon>
        <taxon>Solaneae</taxon>
        <taxon>Solanum</taxon>
    </lineage>
</organism>
<protein>
    <submittedName>
        <fullName evidence="1">Uncharacterized protein</fullName>
    </submittedName>
</protein>
<dbReference type="AlphaFoldDB" id="A0AAN8TJE9"/>
<evidence type="ECO:0000313" key="1">
    <source>
        <dbReference type="EMBL" id="KAK6784896.1"/>
    </source>
</evidence>
<proteinExistence type="predicted"/>
<gene>
    <name evidence="1" type="ORF">RDI58_018351</name>
</gene>
<reference evidence="1 2" key="1">
    <citation type="submission" date="2024-02" db="EMBL/GenBank/DDBJ databases">
        <title>de novo genome assembly of Solanum bulbocastanum strain 11H21.</title>
        <authorList>
            <person name="Hosaka A.J."/>
        </authorList>
    </citation>
    <scope>NUCLEOTIDE SEQUENCE [LARGE SCALE GENOMIC DNA]</scope>
    <source>
        <tissue evidence="1">Young leaves</tissue>
    </source>
</reference>
<dbReference type="EMBL" id="JBANQN010000007">
    <property type="protein sequence ID" value="KAK6784896.1"/>
    <property type="molecule type" value="Genomic_DNA"/>
</dbReference>
<name>A0AAN8TJE9_SOLBU</name>
<evidence type="ECO:0000313" key="2">
    <source>
        <dbReference type="Proteomes" id="UP001371456"/>
    </source>
</evidence>
<sequence>MDGKLVVQLDKDEVNLEIQK</sequence>